<keyword evidence="5" id="KW-0812">Transmembrane</keyword>
<evidence type="ECO:0000259" key="11">
    <source>
        <dbReference type="Pfam" id="PF13954"/>
    </source>
</evidence>
<dbReference type="RefSeq" id="WP_369456347.1">
    <property type="nucleotide sequence ID" value="NZ_JBGCUO010000003.1"/>
</dbReference>
<evidence type="ECO:0000313" key="12">
    <source>
        <dbReference type="EMBL" id="MEY1663074.1"/>
    </source>
</evidence>
<dbReference type="Pfam" id="PF00577">
    <property type="entry name" value="Usher"/>
    <property type="match status" value="1"/>
</dbReference>
<name>A0ABV4AJS6_9GAMM</name>
<evidence type="ECO:0000256" key="7">
    <source>
        <dbReference type="ARBA" id="ARBA00023136"/>
    </source>
</evidence>
<dbReference type="InterPro" id="IPR000015">
    <property type="entry name" value="Fimb_usher"/>
</dbReference>
<dbReference type="InterPro" id="IPR025885">
    <property type="entry name" value="PapC_N"/>
</dbReference>
<feature type="chain" id="PRO_5045808014" evidence="9">
    <location>
        <begin position="29"/>
        <end position="834"/>
    </location>
</feature>
<proteinExistence type="inferred from homology"/>
<feature type="signal peptide" evidence="9">
    <location>
        <begin position="1"/>
        <end position="28"/>
    </location>
</feature>
<organism evidence="12 13">
    <name type="scientific">Isoalcanivorax beigongshangi</name>
    <dbReference type="NCBI Taxonomy" id="3238810"/>
    <lineage>
        <taxon>Bacteria</taxon>
        <taxon>Pseudomonadati</taxon>
        <taxon>Pseudomonadota</taxon>
        <taxon>Gammaproteobacteria</taxon>
        <taxon>Oceanospirillales</taxon>
        <taxon>Alcanivoracaceae</taxon>
        <taxon>Isoalcanivorax</taxon>
    </lineage>
</organism>
<keyword evidence="7" id="KW-0472">Membrane</keyword>
<dbReference type="Pfam" id="PF13954">
    <property type="entry name" value="PapC_N"/>
    <property type="match status" value="1"/>
</dbReference>
<keyword evidence="6 9" id="KW-0732">Signal</keyword>
<feature type="domain" description="PapC-like C-terminal" evidence="10">
    <location>
        <begin position="753"/>
        <end position="818"/>
    </location>
</feature>
<evidence type="ECO:0000256" key="3">
    <source>
        <dbReference type="ARBA" id="ARBA00022448"/>
    </source>
</evidence>
<dbReference type="InterPro" id="IPR042186">
    <property type="entry name" value="FimD_plug_dom"/>
</dbReference>
<reference evidence="12 13" key="1">
    <citation type="submission" date="2024-07" db="EMBL/GenBank/DDBJ databases">
        <authorList>
            <person name="Ren Q."/>
        </authorList>
    </citation>
    <scope>NUCLEOTIDE SEQUENCE [LARGE SCALE GENOMIC DNA]</scope>
    <source>
        <strain evidence="12 13">REN37</strain>
    </source>
</reference>
<dbReference type="EMBL" id="JBGCUO010000003">
    <property type="protein sequence ID" value="MEY1663074.1"/>
    <property type="molecule type" value="Genomic_DNA"/>
</dbReference>
<keyword evidence="4" id="KW-1134">Transmembrane beta strand</keyword>
<evidence type="ECO:0000256" key="5">
    <source>
        <dbReference type="ARBA" id="ARBA00022692"/>
    </source>
</evidence>
<evidence type="ECO:0000313" key="13">
    <source>
        <dbReference type="Proteomes" id="UP001562065"/>
    </source>
</evidence>
<dbReference type="InterPro" id="IPR025949">
    <property type="entry name" value="PapC-like_C"/>
</dbReference>
<dbReference type="Gene3D" id="2.60.40.3110">
    <property type="match status" value="1"/>
</dbReference>
<dbReference type="InterPro" id="IPR037224">
    <property type="entry name" value="PapC_N_sf"/>
</dbReference>
<accession>A0ABV4AJS6</accession>
<evidence type="ECO:0000256" key="9">
    <source>
        <dbReference type="SAM" id="SignalP"/>
    </source>
</evidence>
<dbReference type="Pfam" id="PF13953">
    <property type="entry name" value="PapC_C"/>
    <property type="match status" value="1"/>
</dbReference>
<dbReference type="InterPro" id="IPR043142">
    <property type="entry name" value="PapC-like_C_sf"/>
</dbReference>
<sequence>MLSLLVRRAETATTAALLLTLLPALAQAQQERIAANFNSQFLRGNAQHVDLTHYQRGNPVLAGDYYLDVYVNGRWQGRNLLAFRVPAAQVQAQTCFERDTLLNYGVDPAALASAETDVCQPLTSWLPDARTEFDSSRLRLDLHVPQAQMSRNPRGYVAPDQWDPGINAGFLSYNINAFHSERIGTDMRSRRDSVYGMFNAGVNLGPWQLRHDSSVQAISGESSHWQRTATYLRRPLPSIQGVLTLGESYTDGQLFDSVGYRGVSLVSDDRMLPDSQRGYAPVVRGLADTNALVEIRQNGQVIYQSTVPPGPFVVDDLYATGYGGDLEVMVREADGRVQRFMVPYASVPQMLRDGQSRYQFTTGTVRESQLSRSPWMAQGTYQYGLSNRLTAYSGGTASDDYFSWLGGAALGTPIGAFSFDITHATSRFERHANRSGQSYKLGYSKLLPEMGTNITVAAYRYSTAGYLSFRDALSAMELERNQLSLDALRRQRSEFQLTLNQNLGGRWGALYVTGSVRDYWRERGRATQYQFGYNNRYENISYSVSVQQTEYQLGERDTLYSFTMSVPLDYVRSRPTLSTSLTQRDSDYDSGRLGLSGSALHNQNLNYNVTVADSRGSATTGELSAEYRAPYASLRASHSQSTEYRQTSAGVSGSLVGHAGGITLAPQRGDTMVLIEAPDARGAEVLNAQGVKVDRRGYALVPYVSPYRLNTVTLEPGSMSHQVELRTNQQVVAPYAGAVARLRFDTRTGQPLLLKVRMTDGKPAPFGAQVTDAESQPVGLVGQGGVVFLRTDASAGQLQIRWGADASSQCRLQFRIPQVDAGATAYQRQETICE</sequence>
<evidence type="ECO:0000256" key="1">
    <source>
        <dbReference type="ARBA" id="ARBA00004571"/>
    </source>
</evidence>
<feature type="domain" description="PapC N-terminal" evidence="11">
    <location>
        <begin position="36"/>
        <end position="177"/>
    </location>
</feature>
<dbReference type="SUPFAM" id="SSF141729">
    <property type="entry name" value="FimD N-terminal domain-like"/>
    <property type="match status" value="1"/>
</dbReference>
<keyword evidence="8" id="KW-0998">Cell outer membrane</keyword>
<dbReference type="Proteomes" id="UP001562065">
    <property type="component" value="Unassembled WGS sequence"/>
</dbReference>
<comment type="similarity">
    <text evidence="2">Belongs to the fimbrial export usher family.</text>
</comment>
<evidence type="ECO:0000256" key="4">
    <source>
        <dbReference type="ARBA" id="ARBA00022452"/>
    </source>
</evidence>
<keyword evidence="13" id="KW-1185">Reference proteome</keyword>
<keyword evidence="3" id="KW-0813">Transport</keyword>
<evidence type="ECO:0000259" key="10">
    <source>
        <dbReference type="Pfam" id="PF13953"/>
    </source>
</evidence>
<dbReference type="PANTHER" id="PTHR30451">
    <property type="entry name" value="OUTER MEMBRANE USHER PROTEIN"/>
    <property type="match status" value="1"/>
</dbReference>
<comment type="subcellular location">
    <subcellularLocation>
        <location evidence="1">Cell outer membrane</location>
        <topology evidence="1">Multi-pass membrane protein</topology>
    </subcellularLocation>
</comment>
<comment type="caution">
    <text evidence="12">The sequence shown here is derived from an EMBL/GenBank/DDBJ whole genome shotgun (WGS) entry which is preliminary data.</text>
</comment>
<dbReference type="Gene3D" id="3.10.20.410">
    <property type="match status" value="1"/>
</dbReference>
<dbReference type="Gene3D" id="2.60.40.2610">
    <property type="entry name" value="Outer membrane usher protein FimD, plug domain"/>
    <property type="match status" value="1"/>
</dbReference>
<evidence type="ECO:0000256" key="8">
    <source>
        <dbReference type="ARBA" id="ARBA00023237"/>
    </source>
</evidence>
<evidence type="ECO:0000256" key="6">
    <source>
        <dbReference type="ARBA" id="ARBA00022729"/>
    </source>
</evidence>
<protein>
    <submittedName>
        <fullName evidence="12">Fimbria/pilus outer membrane usher protein</fullName>
    </submittedName>
</protein>
<gene>
    <name evidence="12" type="ORF">AB5I84_13005</name>
</gene>
<dbReference type="PANTHER" id="PTHR30451:SF20">
    <property type="entry name" value="FIMBRIAE USHER"/>
    <property type="match status" value="1"/>
</dbReference>
<evidence type="ECO:0000256" key="2">
    <source>
        <dbReference type="ARBA" id="ARBA00008064"/>
    </source>
</evidence>
<dbReference type="Gene3D" id="2.60.40.2070">
    <property type="match status" value="1"/>
</dbReference>